<sequence>MSAPPLSQPTREIPMQEKHTFRSDGLKLSAVLHVPDARKPGQRLPAFIVLHGFVGSKDESHAEIQARMLEQMGYVALRFDFRCCGESEGERAQVRCFDQVADAKNALTFLAEREEVDPGRIGVVGHSFGAAVSVYAAGVDDRFACVISSCGWGDGERKFRGQHPTPEAWAKFTSLLEKGRKQKQETGQSMWISRFDAVPIPEHLRKNLSPKAIMEIPVETAWSMYNFRADEVVGNIAPRPILFLHTANDTITPTEQSIRMFEKAGQPAELVLITGTSHFPLAEGDAPRTKAIIKGWLDKFFPSPLGA</sequence>
<dbReference type="KEGG" id="bja:bll6275"/>
<dbReference type="PhylomeDB" id="Q89GS0"/>
<accession>Q89GS0</accession>
<dbReference type="PANTHER" id="PTHR22946">
    <property type="entry name" value="DIENELACTONE HYDROLASE DOMAIN-CONTAINING PROTEIN-RELATED"/>
    <property type="match status" value="1"/>
</dbReference>
<evidence type="ECO:0000313" key="2">
    <source>
        <dbReference type="EMBL" id="BAC51540.1"/>
    </source>
</evidence>
<dbReference type="Pfam" id="PF02129">
    <property type="entry name" value="Peptidase_S15"/>
    <property type="match status" value="1"/>
</dbReference>
<dbReference type="ESTHER" id="braja-BLL6275">
    <property type="family name" value="Xaa-Pro-like_dom"/>
</dbReference>
<dbReference type="InterPro" id="IPR000383">
    <property type="entry name" value="Xaa-Pro-like_dom"/>
</dbReference>
<dbReference type="Proteomes" id="UP000002526">
    <property type="component" value="Chromosome"/>
</dbReference>
<dbReference type="GO" id="GO:0016787">
    <property type="term" value="F:hydrolase activity"/>
    <property type="evidence" value="ECO:0000318"/>
    <property type="project" value="GO_Central"/>
</dbReference>
<dbReference type="SUPFAM" id="SSF53474">
    <property type="entry name" value="alpha/beta-Hydrolases"/>
    <property type="match status" value="1"/>
</dbReference>
<evidence type="ECO:0000259" key="1">
    <source>
        <dbReference type="Pfam" id="PF02129"/>
    </source>
</evidence>
<proteinExistence type="predicted"/>
<reference evidence="3" key="1">
    <citation type="journal article" date="2002" name="DNA Res.">
        <title>Complete genomic sequence of nitrogen-fixing symbiotic bacterium Bradyrhizobium japonicum USDA110.</title>
        <authorList>
            <person name="Kaneko T."/>
            <person name="Nakamura Y."/>
            <person name="Sato S."/>
            <person name="Minamisawa K."/>
            <person name="Uchiumi T."/>
            <person name="Sasamoto S."/>
            <person name="Watanabe A."/>
            <person name="Idesawa K."/>
            <person name="Iriguchi M."/>
            <person name="Kawashima K."/>
            <person name="Kohara M."/>
            <person name="Matsumoto M."/>
            <person name="Shimpo S."/>
            <person name="Tsuruoka H."/>
            <person name="Wada T."/>
            <person name="Yamada M."/>
            <person name="Tabata S."/>
        </authorList>
    </citation>
    <scope>NUCLEOTIDE SEQUENCE [LARGE SCALE GENOMIC DNA]</scope>
    <source>
        <strain evidence="3">JCM 10833 / BCRC 13528 / IAM 13628 / NBRC 14792 / USDA 110</strain>
    </source>
</reference>
<dbReference type="InterPro" id="IPR029058">
    <property type="entry name" value="AB_hydrolase_fold"/>
</dbReference>
<dbReference type="EMBL" id="BA000040">
    <property type="protein sequence ID" value="BAC51540.1"/>
    <property type="molecule type" value="Genomic_DNA"/>
</dbReference>
<gene>
    <name evidence="2" type="ordered locus">bll6275</name>
</gene>
<dbReference type="OrthoDB" id="217645at2"/>
<dbReference type="PATRIC" id="fig|224911.5.peg.6415"/>
<dbReference type="PANTHER" id="PTHR22946:SF0">
    <property type="entry name" value="DIENELACTONE HYDROLASE DOMAIN-CONTAINING PROTEIN"/>
    <property type="match status" value="1"/>
</dbReference>
<dbReference type="EnsemblBacteria" id="BAC51540">
    <property type="protein sequence ID" value="BAC51540"/>
    <property type="gene ID" value="BAC51540"/>
</dbReference>
<dbReference type="InParanoid" id="Q89GS0"/>
<evidence type="ECO:0000313" key="3">
    <source>
        <dbReference type="Proteomes" id="UP000002526"/>
    </source>
</evidence>
<name>Q89GS0_BRADU</name>
<dbReference type="HOGENOM" id="CLU_048587_1_1_5"/>
<dbReference type="STRING" id="224911.AAV28_28930"/>
<dbReference type="AlphaFoldDB" id="Q89GS0"/>
<dbReference type="Gene3D" id="3.40.50.1820">
    <property type="entry name" value="alpha/beta hydrolase"/>
    <property type="match status" value="1"/>
</dbReference>
<feature type="domain" description="Xaa-Pro dipeptidyl-peptidase-like" evidence="1">
    <location>
        <begin position="24"/>
        <end position="274"/>
    </location>
</feature>
<protein>
    <submittedName>
        <fullName evidence="2">Bll6275 protein</fullName>
    </submittedName>
</protein>
<dbReference type="eggNOG" id="COG1073">
    <property type="taxonomic scope" value="Bacteria"/>
</dbReference>
<organism evidence="2 3">
    <name type="scientific">Bradyrhizobium diazoefficiens (strain JCM 10833 / BCRC 13528 / IAM 13628 / NBRC 14792 / USDA 110)</name>
    <dbReference type="NCBI Taxonomy" id="224911"/>
    <lineage>
        <taxon>Bacteria</taxon>
        <taxon>Pseudomonadati</taxon>
        <taxon>Pseudomonadota</taxon>
        <taxon>Alphaproteobacteria</taxon>
        <taxon>Hyphomicrobiales</taxon>
        <taxon>Nitrobacteraceae</taxon>
        <taxon>Bradyrhizobium</taxon>
    </lineage>
</organism>
<keyword evidence="3" id="KW-1185">Reference proteome</keyword>
<dbReference type="InterPro" id="IPR050261">
    <property type="entry name" value="FrsA_esterase"/>
</dbReference>